<organism evidence="1 2">
    <name type="scientific">Trinickia dabaoshanensis</name>
    <dbReference type="NCBI Taxonomy" id="564714"/>
    <lineage>
        <taxon>Bacteria</taxon>
        <taxon>Pseudomonadati</taxon>
        <taxon>Pseudomonadota</taxon>
        <taxon>Betaproteobacteria</taxon>
        <taxon>Burkholderiales</taxon>
        <taxon>Burkholderiaceae</taxon>
        <taxon>Trinickia</taxon>
    </lineage>
</organism>
<dbReference type="OrthoDB" id="8905641at2"/>
<accession>A0A2N7VW20</accession>
<evidence type="ECO:0000313" key="1">
    <source>
        <dbReference type="EMBL" id="PMS21346.1"/>
    </source>
</evidence>
<dbReference type="GO" id="GO:0004553">
    <property type="term" value="F:hydrolase activity, hydrolyzing O-glycosyl compounds"/>
    <property type="evidence" value="ECO:0007669"/>
    <property type="project" value="TreeGrafter"/>
</dbReference>
<dbReference type="Gene3D" id="3.20.20.80">
    <property type="entry name" value="Glycosidases"/>
    <property type="match status" value="1"/>
</dbReference>
<dbReference type="EMBL" id="PNYA01000006">
    <property type="protein sequence ID" value="PMS21346.1"/>
    <property type="molecule type" value="Genomic_DNA"/>
</dbReference>
<dbReference type="InterPro" id="IPR051923">
    <property type="entry name" value="Glycosyl_Hydrolase_39"/>
</dbReference>
<name>A0A2N7VW20_9BURK</name>
<reference evidence="1 2" key="1">
    <citation type="submission" date="2018-01" db="EMBL/GenBank/DDBJ databases">
        <title>Whole genome analyses suggest that Burkholderia sensu lato contains two further novel genera in the rhizoxinica-symbiotica group Mycetohabitans gen. nov., and Trinickia gen. nov.: implications for the evolution of diazotrophy and nodulation in the Burkholderiaceae.</title>
        <authorList>
            <person name="Estrada-de los Santos P."/>
            <person name="Palmer M."/>
            <person name="Chavez-Ramirez B."/>
            <person name="Beukes C."/>
            <person name="Steenkamp E.T."/>
            <person name="Hirsch A.M."/>
            <person name="Manyaka P."/>
            <person name="Maluk M."/>
            <person name="Lafos M."/>
            <person name="Crook M."/>
            <person name="Gross E."/>
            <person name="Simon M.F."/>
            <person name="Bueno dos Reis Junior F."/>
            <person name="Poole P.S."/>
            <person name="Venter S.N."/>
            <person name="James E.K."/>
        </authorList>
    </citation>
    <scope>NUCLEOTIDE SEQUENCE [LARGE SCALE GENOMIC DNA]</scope>
    <source>
        <strain evidence="1 2">GIMN1.004</strain>
    </source>
</reference>
<dbReference type="PANTHER" id="PTHR12631">
    <property type="entry name" value="ALPHA-L-IDURONIDASE"/>
    <property type="match status" value="1"/>
</dbReference>
<gene>
    <name evidence="1" type="ORF">C0Z18_08795</name>
</gene>
<dbReference type="SUPFAM" id="SSF51445">
    <property type="entry name" value="(Trans)glycosidases"/>
    <property type="match status" value="1"/>
</dbReference>
<keyword evidence="2" id="KW-1185">Reference proteome</keyword>
<proteinExistence type="predicted"/>
<dbReference type="Proteomes" id="UP000235616">
    <property type="component" value="Unassembled WGS sequence"/>
</dbReference>
<protein>
    <submittedName>
        <fullName evidence="1">Uncharacterized protein</fullName>
    </submittedName>
</protein>
<dbReference type="InterPro" id="IPR017853">
    <property type="entry name" value="GH"/>
</dbReference>
<dbReference type="AlphaFoldDB" id="A0A2N7VW20"/>
<dbReference type="PANTHER" id="PTHR12631:SF10">
    <property type="entry name" value="BETA-XYLOSIDASE-LIKE PROTEIN-RELATED"/>
    <property type="match status" value="1"/>
</dbReference>
<evidence type="ECO:0000313" key="2">
    <source>
        <dbReference type="Proteomes" id="UP000235616"/>
    </source>
</evidence>
<sequence>MTAAPHADRVAWSIRDQLGHVYVHGDFAVPAGAQTTTLSCTSTASGYFAISASLTHDGAALPSAGTRPQGIATFGILPDLSGVIPAVTYKHQDQHRFGLQGFNGWTAMLTKLGVSRVIDDRQLSVTEPKGPNTWTSSRAQLSASFKSGAIMRLVRLDGIPAWASPTGAFQDDAYAPKDLDYYRQYMARVGAETEAIRQAYFPTQRNNYYQVTWEPNWKDSSANFVALYKAVYTGLHSTDPNAVVMGTTSPDPGECSWCTSGFLRRHASLGLGNYIDGVATHAYYGPHPSSSEPPEQYDTDRDPAKAAKALDRQMRALRAQMQAIKPNMPLWSTELSIGYDPGAAYGPNYPSDNQLYAQAAVATRAHLIVLGEGAQVTYFFFGADFPKEIGFGTFFDIVDAQGSYTPKAVSPKPEAMAFAAMTRIIDGTQTLGRLNGLPQTAYGYAFQQLGGGAVITALWTHNNANWPTPAGSYSPTSSMTYSLKVDNAGTNGTVTVLDMMGNPYTVGYVNGTVKLTLTESPIYVVSKNASVMSAQVTAPVGYAGQ</sequence>
<comment type="caution">
    <text evidence="1">The sequence shown here is derived from an EMBL/GenBank/DDBJ whole genome shotgun (WGS) entry which is preliminary data.</text>
</comment>